<dbReference type="PANTHER" id="PTHR43280:SF29">
    <property type="entry name" value="ARAC-FAMILY TRANSCRIPTIONAL REGULATOR"/>
    <property type="match status" value="1"/>
</dbReference>
<feature type="region of interest" description="Disordered" evidence="4">
    <location>
        <begin position="1"/>
        <end position="31"/>
    </location>
</feature>
<dbReference type="Gene3D" id="1.10.10.60">
    <property type="entry name" value="Homeodomain-like"/>
    <property type="match status" value="2"/>
</dbReference>
<evidence type="ECO:0000313" key="7">
    <source>
        <dbReference type="Proteomes" id="UP001496674"/>
    </source>
</evidence>
<dbReference type="RefSeq" id="WP_353332045.1">
    <property type="nucleotide sequence ID" value="NZ_AP028055.1"/>
</dbReference>
<evidence type="ECO:0000256" key="3">
    <source>
        <dbReference type="ARBA" id="ARBA00023163"/>
    </source>
</evidence>
<proteinExistence type="predicted"/>
<accession>A0ABM8IKI1</accession>
<evidence type="ECO:0000256" key="4">
    <source>
        <dbReference type="SAM" id="MobiDB-lite"/>
    </source>
</evidence>
<evidence type="ECO:0000256" key="1">
    <source>
        <dbReference type="ARBA" id="ARBA00023015"/>
    </source>
</evidence>
<evidence type="ECO:0000256" key="2">
    <source>
        <dbReference type="ARBA" id="ARBA00023125"/>
    </source>
</evidence>
<feature type="domain" description="HTH araC/xylS-type" evidence="5">
    <location>
        <begin position="51"/>
        <end position="155"/>
    </location>
</feature>
<keyword evidence="3" id="KW-0804">Transcription</keyword>
<dbReference type="Pfam" id="PF12833">
    <property type="entry name" value="HTH_18"/>
    <property type="match status" value="1"/>
</dbReference>
<evidence type="ECO:0000313" key="6">
    <source>
        <dbReference type="EMBL" id="BEH00584.1"/>
    </source>
</evidence>
<evidence type="ECO:0000259" key="5">
    <source>
        <dbReference type="PROSITE" id="PS01124"/>
    </source>
</evidence>
<feature type="compositionally biased region" description="Polar residues" evidence="4">
    <location>
        <begin position="7"/>
        <end position="16"/>
    </location>
</feature>
<dbReference type="SMART" id="SM00342">
    <property type="entry name" value="HTH_ARAC"/>
    <property type="match status" value="1"/>
</dbReference>
<keyword evidence="7" id="KW-1185">Reference proteome</keyword>
<dbReference type="Proteomes" id="UP001496674">
    <property type="component" value="Chromosome"/>
</dbReference>
<dbReference type="InterPro" id="IPR018060">
    <property type="entry name" value="HTH_AraC"/>
</dbReference>
<protein>
    <submittedName>
        <fullName evidence="6">AraC family transcriptional regulator</fullName>
    </submittedName>
</protein>
<dbReference type="SUPFAM" id="SSF46689">
    <property type="entry name" value="Homeodomain-like"/>
    <property type="match status" value="1"/>
</dbReference>
<reference evidence="6 7" key="1">
    <citation type="submission" date="2023-04" db="EMBL/GenBank/DDBJ databases">
        <title>Draft genome sequence of acteroides sedimenti strain YN3PY1.</title>
        <authorList>
            <person name="Yoshida N."/>
        </authorList>
    </citation>
    <scope>NUCLEOTIDE SEQUENCE [LARGE SCALE GENOMIC DNA]</scope>
    <source>
        <strain evidence="6 7">YN3PY1</strain>
    </source>
</reference>
<keyword evidence="1" id="KW-0805">Transcription regulation</keyword>
<dbReference type="InterPro" id="IPR009057">
    <property type="entry name" value="Homeodomain-like_sf"/>
</dbReference>
<organism evidence="6 7">
    <name type="scientific">Bacteroides sedimenti</name>
    <dbReference type="NCBI Taxonomy" id="2136147"/>
    <lineage>
        <taxon>Bacteria</taxon>
        <taxon>Pseudomonadati</taxon>
        <taxon>Bacteroidota</taxon>
        <taxon>Bacteroidia</taxon>
        <taxon>Bacteroidales</taxon>
        <taxon>Bacteroidaceae</taxon>
        <taxon>Bacteroides</taxon>
    </lineage>
</organism>
<dbReference type="PROSITE" id="PS01124">
    <property type="entry name" value="HTH_ARAC_FAMILY_2"/>
    <property type="match status" value="1"/>
</dbReference>
<dbReference type="EMBL" id="AP028055">
    <property type="protein sequence ID" value="BEH00584.1"/>
    <property type="molecule type" value="Genomic_DNA"/>
</dbReference>
<sequence length="161" mass="18605">MSDLKTNESGSQTSAAENAPRKRPYNLREKKDKKAAYRSLIRPELADELYDKILNIIVVQKKYKDPDYSAKDLAKELKTNTRYLSAVVNSRFGMNYSCLLNEYRVKDALHILTDKRYADLNVEEISAMVGFANRQSFYAAFYKNVGETPNGYRKRNSEIKK</sequence>
<name>A0ABM8IKI1_9BACE</name>
<dbReference type="PANTHER" id="PTHR43280">
    <property type="entry name" value="ARAC-FAMILY TRANSCRIPTIONAL REGULATOR"/>
    <property type="match status" value="1"/>
</dbReference>
<gene>
    <name evidence="6" type="ORF">BSYN_28480</name>
</gene>
<keyword evidence="2" id="KW-0238">DNA-binding</keyword>